<feature type="transmembrane region" description="Helical" evidence="1">
    <location>
        <begin position="307"/>
        <end position="323"/>
    </location>
</feature>
<dbReference type="EMBL" id="JABEQH010000004">
    <property type="protein sequence ID" value="MBB2175079.1"/>
    <property type="molecule type" value="Genomic_DNA"/>
</dbReference>
<accession>A0A7W4P2S0</accession>
<feature type="transmembrane region" description="Helical" evidence="1">
    <location>
        <begin position="197"/>
        <end position="216"/>
    </location>
</feature>
<keyword evidence="1" id="KW-0812">Transmembrane</keyword>
<feature type="transmembrane region" description="Helical" evidence="1">
    <location>
        <begin position="7"/>
        <end position="28"/>
    </location>
</feature>
<feature type="transmembrane region" description="Helical" evidence="1">
    <location>
        <begin position="228"/>
        <end position="250"/>
    </location>
</feature>
<feature type="transmembrane region" description="Helical" evidence="1">
    <location>
        <begin position="124"/>
        <end position="141"/>
    </location>
</feature>
<feature type="transmembrane region" description="Helical" evidence="1">
    <location>
        <begin position="329"/>
        <end position="352"/>
    </location>
</feature>
<feature type="transmembrane region" description="Helical" evidence="1">
    <location>
        <begin position="277"/>
        <end position="295"/>
    </location>
</feature>
<dbReference type="Proteomes" id="UP000561066">
    <property type="component" value="Unassembled WGS sequence"/>
</dbReference>
<reference evidence="2 3" key="1">
    <citation type="submission" date="2020-04" db="EMBL/GenBank/DDBJ databases">
        <title>Description of novel Gluconacetobacter.</title>
        <authorList>
            <person name="Sombolestani A."/>
        </authorList>
    </citation>
    <scope>NUCLEOTIDE SEQUENCE [LARGE SCALE GENOMIC DNA]</scope>
    <source>
        <strain evidence="2 3">LMG 21312</strain>
    </source>
</reference>
<evidence type="ECO:0000313" key="3">
    <source>
        <dbReference type="Proteomes" id="UP000561066"/>
    </source>
</evidence>
<dbReference type="AlphaFoldDB" id="A0A7W4P2S0"/>
<keyword evidence="3" id="KW-1185">Reference proteome</keyword>
<keyword evidence="1" id="KW-0472">Membrane</keyword>
<sequence>MKNKIFNLYGLAILISLPIIIMQVFYFVKIEDPIYMWDSKAYWLTWENFSRLAVNAPWRWFKANLASINGNDYNSTPIALLFPFYFLPAASRFLYVFAVSICYFLPTVILTLWIFNRLERDKTFWWKMFIIIAIVTYSPFWKPTLRGYPDIVGLLGVESAIIYSIKNNMTSRLNLKVVLVLGLLMWTPFLFRRWYAYTVVSLYMTLPFLNYMLFVVNGREKILQFKNVLLNFLCSGVVSIIFAVIFQLSLLRRIIHTDYSYIYSAYQSDFLTSTNNVIHNGGLYIVPFLLIGAVWCVSKNRSTEKDFCLFCVANLLISFFIFTRTQSPGIQHCLPFSLWIFFISIFGFRRVLEFIRNDFLKRSLILASSIACFLVFFSTFNEIKGRPLLDNNYLPAKNYPFHIDNFGNYQDLATALEKLTSHGDKLLVLSSSGLLSDDLVSTLTQGRIDDHLDSASQVDLRDRLRLWGFQARYVVVADPIQIHLPPEGQRVIVIPAKEILSGTGIGAAYKRMPMEFHLSNGVIAHVFEKNRPFTFDEATNFISKFTDLYPDWKDAYLNPLAESYLTASITTGDIWGNFEIDSDGKKIYAHPGEHTPTVAEWYFGDIRSLTFRMANRSCPAADGVVVQLENADGARVRIDLPNDASRKIITSDFSRKMGKIIIDKNQNSFCDKVEITEE</sequence>
<gene>
    <name evidence="2" type="ORF">HLH21_03955</name>
</gene>
<comment type="caution">
    <text evidence="2">The sequence shown here is derived from an EMBL/GenBank/DDBJ whole genome shotgun (WGS) entry which is preliminary data.</text>
</comment>
<evidence type="ECO:0000313" key="2">
    <source>
        <dbReference type="EMBL" id="MBB2175079.1"/>
    </source>
</evidence>
<protein>
    <submittedName>
        <fullName evidence="2">Uncharacterized protein</fullName>
    </submittedName>
</protein>
<dbReference type="RefSeq" id="WP_182941531.1">
    <property type="nucleotide sequence ID" value="NZ_JABEQH010000004.1"/>
</dbReference>
<evidence type="ECO:0000256" key="1">
    <source>
        <dbReference type="SAM" id="Phobius"/>
    </source>
</evidence>
<feature type="transmembrane region" description="Helical" evidence="1">
    <location>
        <begin position="93"/>
        <end position="115"/>
    </location>
</feature>
<proteinExistence type="predicted"/>
<keyword evidence="1" id="KW-1133">Transmembrane helix</keyword>
<organism evidence="2 3">
    <name type="scientific">Gluconacetobacter johannae</name>
    <dbReference type="NCBI Taxonomy" id="112140"/>
    <lineage>
        <taxon>Bacteria</taxon>
        <taxon>Pseudomonadati</taxon>
        <taxon>Pseudomonadota</taxon>
        <taxon>Alphaproteobacteria</taxon>
        <taxon>Acetobacterales</taxon>
        <taxon>Acetobacteraceae</taxon>
        <taxon>Gluconacetobacter</taxon>
    </lineage>
</organism>
<name>A0A7W4P2S0_9PROT</name>
<feature type="transmembrane region" description="Helical" evidence="1">
    <location>
        <begin position="364"/>
        <end position="380"/>
    </location>
</feature>